<proteinExistence type="predicted"/>
<dbReference type="AlphaFoldDB" id="A0A401YHK9"/>
<dbReference type="RefSeq" id="WP_160161346.1">
    <property type="nucleotide sequence ID" value="NZ_BIFH01000015.1"/>
</dbReference>
<dbReference type="EMBL" id="BIFH01000015">
    <property type="protein sequence ID" value="GCD94091.1"/>
    <property type="molecule type" value="Genomic_DNA"/>
</dbReference>
<name>A0A401YHK9_9ACTN</name>
<evidence type="ECO:0000313" key="1">
    <source>
        <dbReference type="EMBL" id="GCD94091.1"/>
    </source>
</evidence>
<protein>
    <submittedName>
        <fullName evidence="1">Uncharacterized protein</fullName>
    </submittedName>
</protein>
<keyword evidence="2" id="KW-1185">Reference proteome</keyword>
<evidence type="ECO:0000313" key="2">
    <source>
        <dbReference type="Proteomes" id="UP000286931"/>
    </source>
</evidence>
<dbReference type="Proteomes" id="UP000286931">
    <property type="component" value="Unassembled WGS sequence"/>
</dbReference>
<gene>
    <name evidence="1" type="ORF">EHYA_01748</name>
</gene>
<organism evidence="1 2">
    <name type="scientific">Embleya hyalina</name>
    <dbReference type="NCBI Taxonomy" id="516124"/>
    <lineage>
        <taxon>Bacteria</taxon>
        <taxon>Bacillati</taxon>
        <taxon>Actinomycetota</taxon>
        <taxon>Actinomycetes</taxon>
        <taxon>Kitasatosporales</taxon>
        <taxon>Streptomycetaceae</taxon>
        <taxon>Embleya</taxon>
    </lineage>
</organism>
<comment type="caution">
    <text evidence="1">The sequence shown here is derived from an EMBL/GenBank/DDBJ whole genome shotgun (WGS) entry which is preliminary data.</text>
</comment>
<reference evidence="1 2" key="1">
    <citation type="submission" date="2018-12" db="EMBL/GenBank/DDBJ databases">
        <title>Draft genome sequence of Embleya hyalina NBRC 13850T.</title>
        <authorList>
            <person name="Komaki H."/>
            <person name="Hosoyama A."/>
            <person name="Kimura A."/>
            <person name="Ichikawa N."/>
            <person name="Tamura T."/>
        </authorList>
    </citation>
    <scope>NUCLEOTIDE SEQUENCE [LARGE SCALE GENOMIC DNA]</scope>
    <source>
        <strain evidence="1 2">NBRC 13850</strain>
    </source>
</reference>
<accession>A0A401YHK9</accession>
<sequence>MGALRRLIRGYTAFGRACAVPVVASGVPLRVGRRAAGDRPPEVRETPVGTV</sequence>